<dbReference type="Proteomes" id="UP000318478">
    <property type="component" value="Unassembled WGS sequence"/>
</dbReference>
<feature type="chain" id="PRO_5023036435" description="Right handed beta helix domain-containing protein" evidence="2">
    <location>
        <begin position="25"/>
        <end position="371"/>
    </location>
</feature>
<feature type="signal peptide" evidence="2">
    <location>
        <begin position="1"/>
        <end position="24"/>
    </location>
</feature>
<dbReference type="InterPro" id="IPR011050">
    <property type="entry name" value="Pectin_lyase_fold/virulence"/>
</dbReference>
<dbReference type="AlphaFoldDB" id="A0A5C5XV30"/>
<gene>
    <name evidence="3" type="ORF">Pla123a_44820</name>
</gene>
<evidence type="ECO:0008006" key="5">
    <source>
        <dbReference type="Google" id="ProtNLM"/>
    </source>
</evidence>
<evidence type="ECO:0000313" key="3">
    <source>
        <dbReference type="EMBL" id="TWT66784.1"/>
    </source>
</evidence>
<evidence type="ECO:0000256" key="1">
    <source>
        <dbReference type="SAM" id="MobiDB-lite"/>
    </source>
</evidence>
<dbReference type="SUPFAM" id="SSF51126">
    <property type="entry name" value="Pectin lyase-like"/>
    <property type="match status" value="1"/>
</dbReference>
<evidence type="ECO:0000256" key="2">
    <source>
        <dbReference type="SAM" id="SignalP"/>
    </source>
</evidence>
<dbReference type="Gene3D" id="2.160.20.10">
    <property type="entry name" value="Single-stranded right-handed beta-helix, Pectin lyase-like"/>
    <property type="match status" value="1"/>
</dbReference>
<feature type="region of interest" description="Disordered" evidence="1">
    <location>
        <begin position="343"/>
        <end position="371"/>
    </location>
</feature>
<feature type="compositionally biased region" description="Basic and acidic residues" evidence="1">
    <location>
        <begin position="343"/>
        <end position="359"/>
    </location>
</feature>
<name>A0A5C5XV30_9BACT</name>
<dbReference type="OrthoDB" id="1165066at2"/>
<dbReference type="RefSeq" id="WP_146591115.1">
    <property type="nucleotide sequence ID" value="NZ_SJPO01000014.1"/>
</dbReference>
<comment type="caution">
    <text evidence="3">The sequence shown here is derived from an EMBL/GenBank/DDBJ whole genome shotgun (WGS) entry which is preliminary data.</text>
</comment>
<reference evidence="3 4" key="1">
    <citation type="submission" date="2019-02" db="EMBL/GenBank/DDBJ databases">
        <title>Deep-cultivation of Planctomycetes and their phenomic and genomic characterization uncovers novel biology.</title>
        <authorList>
            <person name="Wiegand S."/>
            <person name="Jogler M."/>
            <person name="Boedeker C."/>
            <person name="Pinto D."/>
            <person name="Vollmers J."/>
            <person name="Rivas-Marin E."/>
            <person name="Kohn T."/>
            <person name="Peeters S.H."/>
            <person name="Heuer A."/>
            <person name="Rast P."/>
            <person name="Oberbeckmann S."/>
            <person name="Bunk B."/>
            <person name="Jeske O."/>
            <person name="Meyerdierks A."/>
            <person name="Storesund J.E."/>
            <person name="Kallscheuer N."/>
            <person name="Luecker S."/>
            <person name="Lage O.M."/>
            <person name="Pohl T."/>
            <person name="Merkel B.J."/>
            <person name="Hornburger P."/>
            <person name="Mueller R.-W."/>
            <person name="Bruemmer F."/>
            <person name="Labrenz M."/>
            <person name="Spormann A.M."/>
            <person name="Op Den Camp H."/>
            <person name="Overmann J."/>
            <person name="Amann R."/>
            <person name="Jetten M.S.M."/>
            <person name="Mascher T."/>
            <person name="Medema M.H."/>
            <person name="Devos D.P."/>
            <person name="Kaster A.-K."/>
            <person name="Ovreas L."/>
            <person name="Rohde M."/>
            <person name="Galperin M.Y."/>
            <person name="Jogler C."/>
        </authorList>
    </citation>
    <scope>NUCLEOTIDE SEQUENCE [LARGE SCALE GENOMIC DNA]</scope>
    <source>
        <strain evidence="3 4">Pla123a</strain>
    </source>
</reference>
<proteinExistence type="predicted"/>
<dbReference type="EMBL" id="SJPO01000014">
    <property type="protein sequence ID" value="TWT66784.1"/>
    <property type="molecule type" value="Genomic_DNA"/>
</dbReference>
<accession>A0A5C5XV30</accession>
<dbReference type="InterPro" id="IPR012334">
    <property type="entry name" value="Pectin_lyas_fold"/>
</dbReference>
<keyword evidence="2" id="KW-0732">Signal</keyword>
<keyword evidence="4" id="KW-1185">Reference proteome</keyword>
<sequence length="371" mass="40136" precursor="true">MSTRISAFLLALTSIILLATRATAEPTSVELDGQLYGAQADDVGPIGGGEGYTRIVRSGDRTAATLDELLAALDDSKAGDVVFVPGDAEIDLTARIFIDKLVLKVPAGVTLASDRGAERADGGVSPGALLTSDALDTPVVIQPQGPGVRVSGIRLRGPNTKRYLDHHTRAREQFGKDYRQYYYKFPTSDGIVTRQDRLEVDNCEISGFAHAGVHLRAGVDHHVHHSFIHHCQYQGLGYGVCHDRASSTIERCLFDWNRHSIAGTGRPSCGYAARHNVELGESLSHCFDMHGGRDRGDGTNTAGTRIEIAHNTFRATRLPIKVRGVPEETCDVHHNWFVRHDSPEEAVSADERTDVHDNAYGEPAGRAAAGG</sequence>
<protein>
    <recommendedName>
        <fullName evidence="5">Right handed beta helix domain-containing protein</fullName>
    </recommendedName>
</protein>
<evidence type="ECO:0000313" key="4">
    <source>
        <dbReference type="Proteomes" id="UP000318478"/>
    </source>
</evidence>
<organism evidence="3 4">
    <name type="scientific">Posidoniimonas polymericola</name>
    <dbReference type="NCBI Taxonomy" id="2528002"/>
    <lineage>
        <taxon>Bacteria</taxon>
        <taxon>Pseudomonadati</taxon>
        <taxon>Planctomycetota</taxon>
        <taxon>Planctomycetia</taxon>
        <taxon>Pirellulales</taxon>
        <taxon>Lacipirellulaceae</taxon>
        <taxon>Posidoniimonas</taxon>
    </lineage>
</organism>